<sequence length="610" mass="65812">MQDRGLHQASPVDNLLDDGAGGHSSYLVRYAHRPLLFILRYVRHRAPSHSIVITSVLAAVGCAIASQYAIKNLIDVLSTPDPGDLVWAAFIILTGLIAADNLLWRVGGWAASHAFVTVTGDLRRDLFRHLTGHAPGYFADRLPGMLASRITATANAVYTTETMFTWNVMPPAVAVMGAIALLSAVNAPLAGVLVIIAAFIVAVMFKLADRGQPLHHAFASKAALVDGELVDVIGNIGVVRAFGATMRERQRFSTTVDNEMDARRRSLRYLEKLRLLHAALTATLTAGVLGWALKLWQQGTITTGDVVLVCSLGFTILHASRDLAVALVEVTQHMARLGEALSTLLLPHEMREHPRATPLAVRGGRVEFDGIDFAYPGSRPVLRDFCLRVAPGQRIGLVGRSGSGKSTVLALLQRFYDVQGGCVRIDGQDVAQLAQQSLGEAIAVVPQDISLFHRSILENIRYGRPEASEVEVMAAAEAAGCRGFIGAMPQGFATVAGDRGIKLSGGQRQRIAIARAFLKDSPILLLDEATSALDSESEQAIHDALARLMRNRTVIAIAHRLSTLRDFDRIVVMDAGRIVQDGSPAELARRAGPFRDLLMRQTAQAERAAA</sequence>
<dbReference type="InterPro" id="IPR036640">
    <property type="entry name" value="ABC1_TM_sf"/>
</dbReference>
<dbReference type="SUPFAM" id="SSF90123">
    <property type="entry name" value="ABC transporter transmembrane region"/>
    <property type="match status" value="1"/>
</dbReference>
<feature type="transmembrane region" description="Helical" evidence="9">
    <location>
        <begin position="273"/>
        <end position="293"/>
    </location>
</feature>
<feature type="domain" description="ABC transporter" evidence="10">
    <location>
        <begin position="366"/>
        <end position="600"/>
    </location>
</feature>
<evidence type="ECO:0000256" key="9">
    <source>
        <dbReference type="SAM" id="Phobius"/>
    </source>
</evidence>
<dbReference type="InterPro" id="IPR039421">
    <property type="entry name" value="Type_1_exporter"/>
</dbReference>
<dbReference type="InterPro" id="IPR011527">
    <property type="entry name" value="ABC1_TM_dom"/>
</dbReference>
<feature type="transmembrane region" description="Helical" evidence="9">
    <location>
        <begin position="189"/>
        <end position="208"/>
    </location>
</feature>
<dbReference type="OrthoDB" id="5288404at2"/>
<gene>
    <name evidence="12" type="ORF">FHP25_18080</name>
</gene>
<dbReference type="PROSITE" id="PS50893">
    <property type="entry name" value="ABC_TRANSPORTER_2"/>
    <property type="match status" value="1"/>
</dbReference>
<evidence type="ECO:0000256" key="5">
    <source>
        <dbReference type="ARBA" id="ARBA00022741"/>
    </source>
</evidence>
<name>A0A5C8PL13_9HYPH</name>
<dbReference type="InterPro" id="IPR003439">
    <property type="entry name" value="ABC_transporter-like_ATP-bd"/>
</dbReference>
<dbReference type="PANTHER" id="PTHR43394">
    <property type="entry name" value="ATP-DEPENDENT PERMEASE MDL1, MITOCHONDRIAL"/>
    <property type="match status" value="1"/>
</dbReference>
<feature type="transmembrane region" description="Helical" evidence="9">
    <location>
        <begin position="164"/>
        <end position="183"/>
    </location>
</feature>
<dbReference type="Gene3D" id="3.40.50.300">
    <property type="entry name" value="P-loop containing nucleotide triphosphate hydrolases"/>
    <property type="match status" value="1"/>
</dbReference>
<comment type="subcellular location">
    <subcellularLocation>
        <location evidence="1">Cell membrane</location>
        <topology evidence="1">Multi-pass membrane protein</topology>
    </subcellularLocation>
</comment>
<evidence type="ECO:0000256" key="3">
    <source>
        <dbReference type="ARBA" id="ARBA00022448"/>
    </source>
</evidence>
<organism evidence="12 13">
    <name type="scientific">Vineibacter terrae</name>
    <dbReference type="NCBI Taxonomy" id="2586908"/>
    <lineage>
        <taxon>Bacteria</taxon>
        <taxon>Pseudomonadati</taxon>
        <taxon>Pseudomonadota</taxon>
        <taxon>Alphaproteobacteria</taxon>
        <taxon>Hyphomicrobiales</taxon>
        <taxon>Vineibacter</taxon>
    </lineage>
</organism>
<dbReference type="PROSITE" id="PS50929">
    <property type="entry name" value="ABC_TM1F"/>
    <property type="match status" value="1"/>
</dbReference>
<proteinExistence type="inferred from homology"/>
<feature type="transmembrane region" description="Helical" evidence="9">
    <location>
        <begin position="85"/>
        <end position="104"/>
    </location>
</feature>
<dbReference type="PANTHER" id="PTHR43394:SF1">
    <property type="entry name" value="ATP-BINDING CASSETTE SUB-FAMILY B MEMBER 10, MITOCHONDRIAL"/>
    <property type="match status" value="1"/>
</dbReference>
<dbReference type="InterPro" id="IPR017871">
    <property type="entry name" value="ABC_transporter-like_CS"/>
</dbReference>
<reference evidence="12 13" key="1">
    <citation type="submission" date="2019-06" db="EMBL/GenBank/DDBJ databases">
        <title>New taxonomy in bacterial strain CC-CFT640, isolated from vineyard.</title>
        <authorList>
            <person name="Lin S.-Y."/>
            <person name="Tsai C.-F."/>
            <person name="Young C.-C."/>
        </authorList>
    </citation>
    <scope>NUCLEOTIDE SEQUENCE [LARGE SCALE GENOMIC DNA]</scope>
    <source>
        <strain evidence="12 13">CC-CFT640</strain>
    </source>
</reference>
<keyword evidence="7 9" id="KW-1133">Transmembrane helix</keyword>
<dbReference type="PROSITE" id="PS00211">
    <property type="entry name" value="ABC_TRANSPORTER_1"/>
    <property type="match status" value="1"/>
</dbReference>
<dbReference type="Proteomes" id="UP000321638">
    <property type="component" value="Unassembled WGS sequence"/>
</dbReference>
<dbReference type="Pfam" id="PF00664">
    <property type="entry name" value="ABC_membrane"/>
    <property type="match status" value="1"/>
</dbReference>
<dbReference type="GO" id="GO:0015421">
    <property type="term" value="F:ABC-type oligopeptide transporter activity"/>
    <property type="evidence" value="ECO:0007669"/>
    <property type="project" value="TreeGrafter"/>
</dbReference>
<dbReference type="InterPro" id="IPR003593">
    <property type="entry name" value="AAA+_ATPase"/>
</dbReference>
<evidence type="ECO:0000259" key="11">
    <source>
        <dbReference type="PROSITE" id="PS50929"/>
    </source>
</evidence>
<dbReference type="EMBL" id="VDUZ01000020">
    <property type="protein sequence ID" value="TXL74113.1"/>
    <property type="molecule type" value="Genomic_DNA"/>
</dbReference>
<evidence type="ECO:0000256" key="4">
    <source>
        <dbReference type="ARBA" id="ARBA00022692"/>
    </source>
</evidence>
<evidence type="ECO:0000256" key="6">
    <source>
        <dbReference type="ARBA" id="ARBA00022840"/>
    </source>
</evidence>
<evidence type="ECO:0000256" key="7">
    <source>
        <dbReference type="ARBA" id="ARBA00022989"/>
    </source>
</evidence>
<dbReference type="FunFam" id="3.40.50.300:FF:000287">
    <property type="entry name" value="Multidrug ABC transporter ATP-binding protein"/>
    <property type="match status" value="1"/>
</dbReference>
<comment type="similarity">
    <text evidence="2">Belongs to the ABC transporter superfamily.</text>
</comment>
<evidence type="ECO:0000256" key="8">
    <source>
        <dbReference type="ARBA" id="ARBA00023136"/>
    </source>
</evidence>
<evidence type="ECO:0000313" key="13">
    <source>
        <dbReference type="Proteomes" id="UP000321638"/>
    </source>
</evidence>
<evidence type="ECO:0000313" key="12">
    <source>
        <dbReference type="EMBL" id="TXL74113.1"/>
    </source>
</evidence>
<dbReference type="InterPro" id="IPR027417">
    <property type="entry name" value="P-loop_NTPase"/>
</dbReference>
<dbReference type="GO" id="GO:0016887">
    <property type="term" value="F:ATP hydrolysis activity"/>
    <property type="evidence" value="ECO:0007669"/>
    <property type="project" value="InterPro"/>
</dbReference>
<dbReference type="SMART" id="SM00382">
    <property type="entry name" value="AAA"/>
    <property type="match status" value="1"/>
</dbReference>
<keyword evidence="6 12" id="KW-0067">ATP-binding</keyword>
<keyword evidence="8 9" id="KW-0472">Membrane</keyword>
<keyword evidence="5" id="KW-0547">Nucleotide-binding</keyword>
<comment type="caution">
    <text evidence="12">The sequence shown here is derived from an EMBL/GenBank/DDBJ whole genome shotgun (WGS) entry which is preliminary data.</text>
</comment>
<protein>
    <submittedName>
        <fullName evidence="12">ABC transporter ATP-binding protein</fullName>
    </submittedName>
</protein>
<evidence type="ECO:0000259" key="10">
    <source>
        <dbReference type="PROSITE" id="PS50893"/>
    </source>
</evidence>
<keyword evidence="13" id="KW-1185">Reference proteome</keyword>
<dbReference type="GO" id="GO:0005886">
    <property type="term" value="C:plasma membrane"/>
    <property type="evidence" value="ECO:0007669"/>
    <property type="project" value="UniProtKB-SubCell"/>
</dbReference>
<feature type="domain" description="ABC transmembrane type-1" evidence="11">
    <location>
        <begin position="51"/>
        <end position="332"/>
    </location>
</feature>
<dbReference type="Pfam" id="PF00005">
    <property type="entry name" value="ABC_tran"/>
    <property type="match status" value="1"/>
</dbReference>
<dbReference type="AlphaFoldDB" id="A0A5C8PL13"/>
<dbReference type="GO" id="GO:0005524">
    <property type="term" value="F:ATP binding"/>
    <property type="evidence" value="ECO:0007669"/>
    <property type="project" value="UniProtKB-KW"/>
</dbReference>
<dbReference type="CDD" id="cd07346">
    <property type="entry name" value="ABC_6TM_exporters"/>
    <property type="match status" value="1"/>
</dbReference>
<keyword evidence="4 9" id="KW-0812">Transmembrane</keyword>
<dbReference type="SUPFAM" id="SSF52540">
    <property type="entry name" value="P-loop containing nucleoside triphosphate hydrolases"/>
    <property type="match status" value="1"/>
</dbReference>
<feature type="transmembrane region" description="Helical" evidence="9">
    <location>
        <begin position="50"/>
        <end position="70"/>
    </location>
</feature>
<evidence type="ECO:0000256" key="2">
    <source>
        <dbReference type="ARBA" id="ARBA00005417"/>
    </source>
</evidence>
<accession>A0A5C8PL13</accession>
<dbReference type="Gene3D" id="1.20.1560.10">
    <property type="entry name" value="ABC transporter type 1, transmembrane domain"/>
    <property type="match status" value="1"/>
</dbReference>
<keyword evidence="3" id="KW-0813">Transport</keyword>
<evidence type="ECO:0000256" key="1">
    <source>
        <dbReference type="ARBA" id="ARBA00004651"/>
    </source>
</evidence>